<accession>A0A645HQD6</accession>
<proteinExistence type="predicted"/>
<comment type="caution">
    <text evidence="1">The sequence shown here is derived from an EMBL/GenBank/DDBJ whole genome shotgun (WGS) entry which is preliminary data.</text>
</comment>
<organism evidence="1">
    <name type="scientific">bioreactor metagenome</name>
    <dbReference type="NCBI Taxonomy" id="1076179"/>
    <lineage>
        <taxon>unclassified sequences</taxon>
        <taxon>metagenomes</taxon>
        <taxon>ecological metagenomes</taxon>
    </lineage>
</organism>
<dbReference type="AlphaFoldDB" id="A0A645HQD6"/>
<evidence type="ECO:0000313" key="1">
    <source>
        <dbReference type="EMBL" id="MPN40766.1"/>
    </source>
</evidence>
<dbReference type="SUPFAM" id="SSF52172">
    <property type="entry name" value="CheY-like"/>
    <property type="match status" value="1"/>
</dbReference>
<dbReference type="EMBL" id="VSSQ01097381">
    <property type="protein sequence ID" value="MPN40766.1"/>
    <property type="molecule type" value="Genomic_DNA"/>
</dbReference>
<sequence length="74" mass="8500">MPGLNGFDLLEIFRTDPRLNQIPVIILTGADLNPEQQNQLSEFDKHLFSKGMLKEKDLLAYIEESLNKIKSQNK</sequence>
<evidence type="ECO:0008006" key="2">
    <source>
        <dbReference type="Google" id="ProtNLM"/>
    </source>
</evidence>
<protein>
    <recommendedName>
        <fullName evidence="2">Response regulatory domain-containing protein</fullName>
    </recommendedName>
</protein>
<dbReference type="InterPro" id="IPR011006">
    <property type="entry name" value="CheY-like_superfamily"/>
</dbReference>
<name>A0A645HQD6_9ZZZZ</name>
<reference evidence="1" key="1">
    <citation type="submission" date="2019-08" db="EMBL/GenBank/DDBJ databases">
        <authorList>
            <person name="Kucharzyk K."/>
            <person name="Murdoch R.W."/>
            <person name="Higgins S."/>
            <person name="Loffler F."/>
        </authorList>
    </citation>
    <scope>NUCLEOTIDE SEQUENCE</scope>
</reference>
<dbReference type="Gene3D" id="3.40.50.2300">
    <property type="match status" value="1"/>
</dbReference>
<gene>
    <name evidence="1" type="ORF">SDC9_188305</name>
</gene>